<dbReference type="Pfam" id="PF08238">
    <property type="entry name" value="Sel1"/>
    <property type="match status" value="7"/>
</dbReference>
<gene>
    <name evidence="2" type="ORF">TRFO_22024</name>
</gene>
<dbReference type="InterPro" id="IPR006597">
    <property type="entry name" value="Sel1-like"/>
</dbReference>
<dbReference type="AlphaFoldDB" id="A0A1J4KE55"/>
<dbReference type="GeneID" id="94837023"/>
<accession>A0A1J4KE55</accession>
<dbReference type="SUPFAM" id="SSF81901">
    <property type="entry name" value="HCP-like"/>
    <property type="match status" value="2"/>
</dbReference>
<name>A0A1J4KE55_9EUKA</name>
<proteinExistence type="inferred from homology"/>
<dbReference type="RefSeq" id="XP_068362328.1">
    <property type="nucleotide sequence ID" value="XM_068502319.1"/>
</dbReference>
<comment type="similarity">
    <text evidence="1">Belongs to the sel-1 family.</text>
</comment>
<dbReference type="Gene3D" id="1.25.40.10">
    <property type="entry name" value="Tetratricopeptide repeat domain"/>
    <property type="match status" value="3"/>
</dbReference>
<dbReference type="PANTHER" id="PTHR11102">
    <property type="entry name" value="SEL-1-LIKE PROTEIN"/>
    <property type="match status" value="1"/>
</dbReference>
<dbReference type="EMBL" id="MLAK01000646">
    <property type="protein sequence ID" value="OHT09192.1"/>
    <property type="molecule type" value="Genomic_DNA"/>
</dbReference>
<evidence type="ECO:0008006" key="4">
    <source>
        <dbReference type="Google" id="ProtNLM"/>
    </source>
</evidence>
<evidence type="ECO:0000313" key="3">
    <source>
        <dbReference type="Proteomes" id="UP000179807"/>
    </source>
</evidence>
<reference evidence="2" key="1">
    <citation type="submission" date="2016-10" db="EMBL/GenBank/DDBJ databases">
        <authorList>
            <person name="Benchimol M."/>
            <person name="Almeida L.G."/>
            <person name="Vasconcelos A.T."/>
            <person name="Perreira-Neves A."/>
            <person name="Rosa I.A."/>
            <person name="Tasca T."/>
            <person name="Bogo M.R."/>
            <person name="de Souza W."/>
        </authorList>
    </citation>
    <scope>NUCLEOTIDE SEQUENCE [LARGE SCALE GENOMIC DNA]</scope>
    <source>
        <strain evidence="2">K</strain>
    </source>
</reference>
<dbReference type="InterPro" id="IPR050767">
    <property type="entry name" value="Sel1_AlgK"/>
</dbReference>
<organism evidence="2 3">
    <name type="scientific">Tritrichomonas foetus</name>
    <dbReference type="NCBI Taxonomy" id="1144522"/>
    <lineage>
        <taxon>Eukaryota</taxon>
        <taxon>Metamonada</taxon>
        <taxon>Parabasalia</taxon>
        <taxon>Tritrichomonadida</taxon>
        <taxon>Tritrichomonadidae</taxon>
        <taxon>Tritrichomonas</taxon>
    </lineage>
</organism>
<dbReference type="InterPro" id="IPR011990">
    <property type="entry name" value="TPR-like_helical_dom_sf"/>
</dbReference>
<protein>
    <recommendedName>
        <fullName evidence="4">Sel1 repeat family protein</fullName>
    </recommendedName>
</protein>
<dbReference type="Proteomes" id="UP000179807">
    <property type="component" value="Unassembled WGS sequence"/>
</dbReference>
<keyword evidence="3" id="KW-1185">Reference proteome</keyword>
<dbReference type="PANTHER" id="PTHR11102:SF160">
    <property type="entry name" value="ERAD-ASSOCIATED E3 UBIQUITIN-PROTEIN LIGASE COMPONENT HRD3"/>
    <property type="match status" value="1"/>
</dbReference>
<evidence type="ECO:0000313" key="2">
    <source>
        <dbReference type="EMBL" id="OHT09192.1"/>
    </source>
</evidence>
<comment type="caution">
    <text evidence="2">The sequence shown here is derived from an EMBL/GenBank/DDBJ whole genome shotgun (WGS) entry which is preliminary data.</text>
</comment>
<dbReference type="SMART" id="SM00671">
    <property type="entry name" value="SEL1"/>
    <property type="match status" value="7"/>
</dbReference>
<dbReference type="VEuPathDB" id="TrichDB:TRFO_22024"/>
<sequence length="412" mass="46145">MNSEMPETIPELLSLLEKGNKKAYLHLGFVYESQFDYDNANKYYKLGAESGDPDAQFFYAFRLENGINTEQNIFEANKYYKISADNGNQDAALRYSMNLMEGNGVEYNESESRKYLLLAKEKRKAPGPLLDPDNIEMLLKYADGDEIDWNEVEKNGGSEVTGTIGGNDEAMLLAGFYYEKHNDMAKANQYFKRSADKGNPNAQFIYSLKLENGLDGVKKNEKLAAKYLQLAVDNGNIDAADYVMHKRGRNDPSKGFNGLPNDIPKLKKLADKGNTFAQLRLGLMYDNMQKNDEANAMIKKSADNGNPNAQFIYAMRLEYGICNHVDLAEANSYYRKSAVQGNEDAQYRLGMNLLNGNGVIKNEKEANVFLKMSADLGNKDAAIAYATNLKEGIGCEKNDELGDEYIKKSLAK</sequence>
<evidence type="ECO:0000256" key="1">
    <source>
        <dbReference type="ARBA" id="ARBA00038101"/>
    </source>
</evidence>
<dbReference type="OrthoDB" id="272077at2759"/>